<evidence type="ECO:0000259" key="16">
    <source>
        <dbReference type="PROSITE" id="PS50835"/>
    </source>
</evidence>
<evidence type="ECO:0000256" key="10">
    <source>
        <dbReference type="ARBA" id="ARBA00023319"/>
    </source>
</evidence>
<dbReference type="PROSITE" id="PS50104">
    <property type="entry name" value="TIR"/>
    <property type="match status" value="1"/>
</dbReference>
<dbReference type="Proteomes" id="UP000694920">
    <property type="component" value="Unplaced"/>
</dbReference>
<keyword evidence="10" id="KW-0393">Immunoglobulin domain</keyword>
<keyword evidence="14" id="KW-0812">Transmembrane</keyword>
<dbReference type="PANTHER" id="PTHR11890">
    <property type="entry name" value="INTERLEUKIN-1 RECEPTOR FAMILY MEMBER"/>
    <property type="match status" value="1"/>
</dbReference>
<keyword evidence="5" id="KW-0945">Host-virus interaction</keyword>
<dbReference type="InterPro" id="IPR003598">
    <property type="entry name" value="Ig_sub2"/>
</dbReference>
<dbReference type="KEGG" id="ccin:107274779"/>
<name>A0AAJ7FV44_CEPCN</name>
<dbReference type="RefSeq" id="XP_015609775.1">
    <property type="nucleotide sequence ID" value="XM_015754289.1"/>
</dbReference>
<evidence type="ECO:0000313" key="17">
    <source>
        <dbReference type="Proteomes" id="UP000694920"/>
    </source>
</evidence>
<evidence type="ECO:0000256" key="9">
    <source>
        <dbReference type="ARBA" id="ARBA00023258"/>
    </source>
</evidence>
<dbReference type="PROSITE" id="PS50835">
    <property type="entry name" value="IG_LIKE"/>
    <property type="match status" value="2"/>
</dbReference>
<keyword evidence="3" id="KW-1090">Inhibition of host innate immune response by virus</keyword>
<accession>A0AAJ7FV44</accession>
<dbReference type="GeneID" id="107274779"/>
<organism evidence="17 18">
    <name type="scientific">Cephus cinctus</name>
    <name type="common">Wheat stem sawfly</name>
    <dbReference type="NCBI Taxonomy" id="211228"/>
    <lineage>
        <taxon>Eukaryota</taxon>
        <taxon>Metazoa</taxon>
        <taxon>Ecdysozoa</taxon>
        <taxon>Arthropoda</taxon>
        <taxon>Hexapoda</taxon>
        <taxon>Insecta</taxon>
        <taxon>Pterygota</taxon>
        <taxon>Neoptera</taxon>
        <taxon>Endopterygota</taxon>
        <taxon>Hymenoptera</taxon>
        <taxon>Cephoidea</taxon>
        <taxon>Cephidae</taxon>
        <taxon>Cephus</taxon>
    </lineage>
</organism>
<feature type="domain" description="TIR" evidence="15">
    <location>
        <begin position="314"/>
        <end position="462"/>
    </location>
</feature>
<evidence type="ECO:0000256" key="8">
    <source>
        <dbReference type="ARBA" id="ARBA00023180"/>
    </source>
</evidence>
<dbReference type="SMART" id="SM00409">
    <property type="entry name" value="IG"/>
    <property type="match status" value="2"/>
</dbReference>
<keyword evidence="9" id="KW-0922">Interferon antiviral system evasion</keyword>
<dbReference type="GO" id="GO:0007165">
    <property type="term" value="P:signal transduction"/>
    <property type="evidence" value="ECO:0007669"/>
    <property type="project" value="InterPro"/>
</dbReference>
<keyword evidence="14" id="KW-1133">Transmembrane helix</keyword>
<dbReference type="Gene3D" id="2.60.40.10">
    <property type="entry name" value="Immunoglobulins"/>
    <property type="match status" value="2"/>
</dbReference>
<dbReference type="Gene3D" id="3.40.50.10140">
    <property type="entry name" value="Toll/interleukin-1 receptor homology (TIR) domain"/>
    <property type="match status" value="1"/>
</dbReference>
<evidence type="ECO:0000256" key="2">
    <source>
        <dbReference type="ARBA" id="ARBA00022518"/>
    </source>
</evidence>
<feature type="domain" description="Ig-like" evidence="16">
    <location>
        <begin position="153"/>
        <end position="248"/>
    </location>
</feature>
<dbReference type="GO" id="GO:0016787">
    <property type="term" value="F:hydrolase activity"/>
    <property type="evidence" value="ECO:0007669"/>
    <property type="project" value="UniProtKB-KW"/>
</dbReference>
<keyword evidence="2" id="KW-0244">Early protein</keyword>
<evidence type="ECO:0000256" key="1">
    <source>
        <dbReference type="ARBA" id="ARBA00009752"/>
    </source>
</evidence>
<evidence type="ECO:0000256" key="3">
    <source>
        <dbReference type="ARBA" id="ARBA00022632"/>
    </source>
</evidence>
<dbReference type="InterPro" id="IPR036179">
    <property type="entry name" value="Ig-like_dom_sf"/>
</dbReference>
<dbReference type="SMART" id="SM00408">
    <property type="entry name" value="IGc2"/>
    <property type="match status" value="2"/>
</dbReference>
<dbReference type="InterPro" id="IPR035897">
    <property type="entry name" value="Toll_tir_struct_dom_sf"/>
</dbReference>
<evidence type="ECO:0000256" key="11">
    <source>
        <dbReference type="ARBA" id="ARBA00038761"/>
    </source>
</evidence>
<keyword evidence="7" id="KW-1015">Disulfide bond</keyword>
<evidence type="ECO:0000256" key="12">
    <source>
        <dbReference type="ARBA" id="ARBA00041012"/>
    </source>
</evidence>
<feature type="transmembrane region" description="Helical" evidence="14">
    <location>
        <begin position="272"/>
        <end position="295"/>
    </location>
</feature>
<keyword evidence="17" id="KW-1185">Reference proteome</keyword>
<comment type="function">
    <text evidence="13">Counteracts the antiviral effects of host IFN-alpha/beta and key IFN-inducible proteins involved in viral RNA degradation suxh as host OAS1. Acts as a soluble IFN-alpha receptor and thus inhibits the interaction between host IFN-alpha and its receptor.</text>
</comment>
<keyword evidence="5" id="KW-1114">Inhibition of host interferon signaling pathway by virus</keyword>
<evidence type="ECO:0000256" key="13">
    <source>
        <dbReference type="ARBA" id="ARBA00045444"/>
    </source>
</evidence>
<dbReference type="InterPro" id="IPR013098">
    <property type="entry name" value="Ig_I-set"/>
</dbReference>
<evidence type="ECO:0000313" key="18">
    <source>
        <dbReference type="RefSeq" id="XP_015609775.1"/>
    </source>
</evidence>
<keyword evidence="5" id="KW-0899">Viral immunoevasion</keyword>
<evidence type="ECO:0000256" key="5">
    <source>
        <dbReference type="ARBA" id="ARBA00022830"/>
    </source>
</evidence>
<keyword evidence="8" id="KW-0325">Glycoprotein</keyword>
<evidence type="ECO:0000256" key="6">
    <source>
        <dbReference type="ARBA" id="ARBA00023027"/>
    </source>
</evidence>
<dbReference type="PANTHER" id="PTHR11890:SF44">
    <property type="entry name" value="X-LINKED INTERLEUKIN-1 RECEPTOR ACCESSORY PROTEIN-LIKE 2"/>
    <property type="match status" value="1"/>
</dbReference>
<proteinExistence type="inferred from homology"/>
<comment type="similarity">
    <text evidence="1">Belongs to the interleukin-1 receptor family.</text>
</comment>
<dbReference type="SUPFAM" id="SSF48726">
    <property type="entry name" value="Immunoglobulin"/>
    <property type="match status" value="2"/>
</dbReference>
<dbReference type="InterPro" id="IPR015621">
    <property type="entry name" value="IL-1_rcpt_fam"/>
</dbReference>
<evidence type="ECO:0000259" key="15">
    <source>
        <dbReference type="PROSITE" id="PS50104"/>
    </source>
</evidence>
<keyword evidence="18" id="KW-0675">Receptor</keyword>
<dbReference type="SUPFAM" id="SSF52200">
    <property type="entry name" value="Toll/Interleukin receptor TIR domain"/>
    <property type="match status" value="1"/>
</dbReference>
<evidence type="ECO:0000256" key="7">
    <source>
        <dbReference type="ARBA" id="ARBA00023157"/>
    </source>
</evidence>
<dbReference type="InterPro" id="IPR013783">
    <property type="entry name" value="Ig-like_fold"/>
</dbReference>
<feature type="domain" description="Ig-like" evidence="16">
    <location>
        <begin position="46"/>
        <end position="139"/>
    </location>
</feature>
<evidence type="ECO:0000256" key="4">
    <source>
        <dbReference type="ARBA" id="ARBA00022801"/>
    </source>
</evidence>
<sequence>MLELQRPILIVSAISLLIVLDVIHLHSVLANELKDYCSMHRFENLPGGLRFTKEVVTTEYASVGSFKAIHCCLRGYRSIEWYKDNRPYPWPGGESHFILYPESANQTIYTQEVRTSDAGRYSCRARNDTTVLEGDITLSVLGEDTGYTGKPLPTYKPVSQLVPLGGVARLFCEAYLGRVDLPDARNSVTWSKVDSNLTLPNHGRISQHRVSREDDQIVGSYLEIEDITLIDYGEYECEVSNGVDEEIALPAHVYRQEIQVDLGLQNGSWRRALLLAVLVLLFLVSAVAFYARCWLMIVVLCRDKFAPLEENDGKECDALVCYHEKDSNLVVGIMIPTLESRYRYKCTQLELSALHQNWALEIGPHAGKVRRIIVVLSAASLGNNWSDLSVSTALKQLLASLPVRTLVVTLKELPNTTTVVKSSRRGHETGIAMDRLKIIQWEKGRGPNGGDYHFWYKLRLAMPAVRPIGTDTGCHSVAMIVQANGKSGQQKARSRESLEVLV</sequence>
<reference evidence="18" key="1">
    <citation type="submission" date="2025-08" db="UniProtKB">
        <authorList>
            <consortium name="RefSeq"/>
        </authorList>
    </citation>
    <scope>IDENTIFICATION</scope>
</reference>
<dbReference type="InterPro" id="IPR007110">
    <property type="entry name" value="Ig-like_dom"/>
</dbReference>
<evidence type="ECO:0000256" key="14">
    <source>
        <dbReference type="SAM" id="Phobius"/>
    </source>
</evidence>
<dbReference type="AlphaFoldDB" id="A0AAJ7FV44"/>
<dbReference type="Pfam" id="PF07679">
    <property type="entry name" value="I-set"/>
    <property type="match status" value="1"/>
</dbReference>
<protein>
    <recommendedName>
        <fullName evidence="12">Soluble interferon alpha/beta receptor OPG204</fullName>
    </recommendedName>
</protein>
<dbReference type="InterPro" id="IPR000157">
    <property type="entry name" value="TIR_dom"/>
</dbReference>
<gene>
    <name evidence="18" type="primary">LOC107274779</name>
</gene>
<comment type="subunit">
    <text evidence="11">Interacts with host IFNA1.</text>
</comment>
<dbReference type="InterPro" id="IPR003599">
    <property type="entry name" value="Ig_sub"/>
</dbReference>
<dbReference type="GO" id="GO:0039502">
    <property type="term" value="P:symbiont-mediated suppression of host type I interferon-mediated signaling pathway"/>
    <property type="evidence" value="ECO:0007669"/>
    <property type="project" value="UniProtKB-KW"/>
</dbReference>
<keyword evidence="6" id="KW-0520">NAD</keyword>
<keyword evidence="4" id="KW-0378">Hydrolase</keyword>
<keyword evidence="14" id="KW-0472">Membrane</keyword>